<evidence type="ECO:0000313" key="5">
    <source>
        <dbReference type="Proteomes" id="UP000198556"/>
    </source>
</evidence>
<dbReference type="EMBL" id="FOGF01000006">
    <property type="protein sequence ID" value="SEQ77130.1"/>
    <property type="molecule type" value="Genomic_DNA"/>
</dbReference>
<gene>
    <name evidence="4" type="ORF">SAMN05421767_10665</name>
</gene>
<keyword evidence="5" id="KW-1185">Reference proteome</keyword>
<organism evidence="4 5">
    <name type="scientific">Granulicatella balaenopterae</name>
    <dbReference type="NCBI Taxonomy" id="137733"/>
    <lineage>
        <taxon>Bacteria</taxon>
        <taxon>Bacillati</taxon>
        <taxon>Bacillota</taxon>
        <taxon>Bacilli</taxon>
        <taxon>Lactobacillales</taxon>
        <taxon>Carnobacteriaceae</taxon>
        <taxon>Granulicatella</taxon>
    </lineage>
</organism>
<feature type="transmembrane region" description="Helical" evidence="2">
    <location>
        <begin position="207"/>
        <end position="226"/>
    </location>
</feature>
<keyword evidence="3" id="KW-0732">Signal</keyword>
<dbReference type="STRING" id="137733.SAMN05421767_10665"/>
<protein>
    <recommendedName>
        <fullName evidence="6">LPXTG-motif cell wall anchor domain-containing protein</fullName>
    </recommendedName>
</protein>
<sequence length="230" mass="24134">MKKMKNILIVAGMMVTVGFGQVGVHAQEAPNPAAEGPSEEVVAVDNAPTIPEIVIPRTDGEVTPPNPAAEGPSEEVVAVDNAPTIPEVVIPHTYNPSLEEQTEEVVEEAPVKEVVEETVAPAVVAPQTQEVTTQAPTQEVTTQAPTQEITKEEPVQATTPATEGPSEEVVAVDDAPTIPEVVIPQTGPTEELTVEEVALRKTNGKQVASVLSVTSLVAGLGFLTIIKHKK</sequence>
<keyword evidence="2" id="KW-0812">Transmembrane</keyword>
<feature type="signal peptide" evidence="3">
    <location>
        <begin position="1"/>
        <end position="26"/>
    </location>
</feature>
<evidence type="ECO:0000256" key="1">
    <source>
        <dbReference type="SAM" id="MobiDB-lite"/>
    </source>
</evidence>
<feature type="region of interest" description="Disordered" evidence="1">
    <location>
        <begin position="130"/>
        <end position="169"/>
    </location>
</feature>
<reference evidence="4 5" key="1">
    <citation type="submission" date="2016-10" db="EMBL/GenBank/DDBJ databases">
        <authorList>
            <person name="de Groot N.N."/>
        </authorList>
    </citation>
    <scope>NUCLEOTIDE SEQUENCE [LARGE SCALE GENOMIC DNA]</scope>
    <source>
        <strain evidence="4 5">DSM 15827</strain>
    </source>
</reference>
<proteinExistence type="predicted"/>
<dbReference type="AlphaFoldDB" id="A0A1H9IRC4"/>
<evidence type="ECO:0000256" key="3">
    <source>
        <dbReference type="SAM" id="SignalP"/>
    </source>
</evidence>
<feature type="chain" id="PRO_5011525855" description="LPXTG-motif cell wall anchor domain-containing protein" evidence="3">
    <location>
        <begin position="27"/>
        <end position="230"/>
    </location>
</feature>
<dbReference type="Proteomes" id="UP000198556">
    <property type="component" value="Unassembled WGS sequence"/>
</dbReference>
<accession>A0A1H9IRC4</accession>
<evidence type="ECO:0000313" key="4">
    <source>
        <dbReference type="EMBL" id="SEQ77130.1"/>
    </source>
</evidence>
<feature type="compositionally biased region" description="Polar residues" evidence="1">
    <location>
        <begin position="132"/>
        <end position="148"/>
    </location>
</feature>
<keyword evidence="2" id="KW-1133">Transmembrane helix</keyword>
<evidence type="ECO:0008006" key="6">
    <source>
        <dbReference type="Google" id="ProtNLM"/>
    </source>
</evidence>
<keyword evidence="2" id="KW-0472">Membrane</keyword>
<evidence type="ECO:0000256" key="2">
    <source>
        <dbReference type="SAM" id="Phobius"/>
    </source>
</evidence>
<dbReference type="RefSeq" id="WP_089746109.1">
    <property type="nucleotide sequence ID" value="NZ_FOGF01000006.1"/>
</dbReference>
<name>A0A1H9IRC4_9LACT</name>